<dbReference type="Gene3D" id="3.90.640.10">
    <property type="entry name" value="Actin, Chain A, domain 4"/>
    <property type="match status" value="1"/>
</dbReference>
<dbReference type="GO" id="GO:0140662">
    <property type="term" value="F:ATP-dependent protein folding chaperone"/>
    <property type="evidence" value="ECO:0007669"/>
    <property type="project" value="InterPro"/>
</dbReference>
<evidence type="ECO:0000256" key="6">
    <source>
        <dbReference type="SAM" id="MobiDB-lite"/>
    </source>
</evidence>
<evidence type="ECO:0000256" key="3">
    <source>
        <dbReference type="ARBA" id="ARBA00022840"/>
    </source>
</evidence>
<dbReference type="InterPro" id="IPR011044">
    <property type="entry name" value="Quino_amine_DH_bsu"/>
</dbReference>
<feature type="region of interest" description="Disordered" evidence="6">
    <location>
        <begin position="371"/>
        <end position="404"/>
    </location>
</feature>
<dbReference type="InterPro" id="IPR043129">
    <property type="entry name" value="ATPase_NBD"/>
</dbReference>
<feature type="compositionally biased region" description="Low complexity" evidence="6">
    <location>
        <begin position="473"/>
        <end position="492"/>
    </location>
</feature>
<dbReference type="SUPFAM" id="SSF50969">
    <property type="entry name" value="YVTN repeat-like/Quinoprotein amine dehydrogenase"/>
    <property type="match status" value="1"/>
</dbReference>
<proteinExistence type="inferred from homology"/>
<evidence type="ECO:0000256" key="5">
    <source>
        <dbReference type="ARBA" id="ARBA00023186"/>
    </source>
</evidence>
<evidence type="ECO:0000256" key="4">
    <source>
        <dbReference type="ARBA" id="ARBA00023016"/>
    </source>
</evidence>
<evidence type="ECO:0000313" key="7">
    <source>
        <dbReference type="EMBL" id="QJY44901.1"/>
    </source>
</evidence>
<feature type="compositionally biased region" description="Low complexity" evidence="6">
    <location>
        <begin position="451"/>
        <end position="461"/>
    </location>
</feature>
<organism evidence="7 8">
    <name type="scientific">Pseudonocardia broussonetiae</name>
    <dbReference type="NCBI Taxonomy" id="2736640"/>
    <lineage>
        <taxon>Bacteria</taxon>
        <taxon>Bacillati</taxon>
        <taxon>Actinomycetota</taxon>
        <taxon>Actinomycetes</taxon>
        <taxon>Pseudonocardiales</taxon>
        <taxon>Pseudonocardiaceae</taxon>
        <taxon>Pseudonocardia</taxon>
    </lineage>
</organism>
<dbReference type="PROSITE" id="PS00329">
    <property type="entry name" value="HSP70_2"/>
    <property type="match status" value="1"/>
</dbReference>
<dbReference type="PANTHER" id="PTHR47197">
    <property type="entry name" value="PROTEIN NIRF"/>
    <property type="match status" value="1"/>
</dbReference>
<keyword evidence="3" id="KW-0067">ATP-binding</keyword>
<evidence type="ECO:0000256" key="2">
    <source>
        <dbReference type="ARBA" id="ARBA00022741"/>
    </source>
</evidence>
<dbReference type="NCBIfam" id="TIGR02276">
    <property type="entry name" value="beta_rpt_yvtn"/>
    <property type="match status" value="3"/>
</dbReference>
<dbReference type="PRINTS" id="PR00301">
    <property type="entry name" value="HEATSHOCK70"/>
</dbReference>
<dbReference type="Gene3D" id="3.30.420.40">
    <property type="match status" value="2"/>
</dbReference>
<dbReference type="InterPro" id="IPR051200">
    <property type="entry name" value="Host-pathogen_enzymatic-act"/>
</dbReference>
<keyword evidence="2" id="KW-0547">Nucleotide-binding</keyword>
<gene>
    <name evidence="7" type="ORF">HOP40_02835</name>
</gene>
<dbReference type="InterPro" id="IPR018181">
    <property type="entry name" value="Heat_shock_70_CS"/>
</dbReference>
<evidence type="ECO:0000256" key="1">
    <source>
        <dbReference type="ARBA" id="ARBA00007381"/>
    </source>
</evidence>
<name>A0A6M6JEM5_9PSEU</name>
<evidence type="ECO:0000313" key="8">
    <source>
        <dbReference type="Proteomes" id="UP000505377"/>
    </source>
</evidence>
<dbReference type="PANTHER" id="PTHR47197:SF3">
    <property type="entry name" value="DIHYDRO-HEME D1 DEHYDROGENASE"/>
    <property type="match status" value="1"/>
</dbReference>
<dbReference type="PROSITE" id="PS01036">
    <property type="entry name" value="HSP70_3"/>
    <property type="match status" value="1"/>
</dbReference>
<dbReference type="InterPro" id="IPR013126">
    <property type="entry name" value="Hsp_70_fam"/>
</dbReference>
<protein>
    <submittedName>
        <fullName evidence="7">Hsp70 family protein</fullName>
    </submittedName>
</protein>
<dbReference type="RefSeq" id="WP_172154350.1">
    <property type="nucleotide sequence ID" value="NZ_CP053564.1"/>
</dbReference>
<keyword evidence="8" id="KW-1185">Reference proteome</keyword>
<dbReference type="Gene3D" id="2.130.10.10">
    <property type="entry name" value="YVTN repeat-like/Quinoprotein amine dehydrogenase"/>
    <property type="match status" value="2"/>
</dbReference>
<feature type="region of interest" description="Disordered" evidence="6">
    <location>
        <begin position="542"/>
        <end position="569"/>
    </location>
</feature>
<dbReference type="InterPro" id="IPR011964">
    <property type="entry name" value="YVTN_b-propeller_repeat"/>
</dbReference>
<dbReference type="GO" id="GO:0005524">
    <property type="term" value="F:ATP binding"/>
    <property type="evidence" value="ECO:0007669"/>
    <property type="project" value="UniProtKB-KW"/>
</dbReference>
<keyword evidence="4" id="KW-0346">Stress response</keyword>
<comment type="similarity">
    <text evidence="1">Belongs to the heat shock protein 70 family.</text>
</comment>
<sequence>MPYSLGVDLGTTFVAAAVARASQVEMFTLGDRSVVSPAVVYARDDGSLVCGDAAGRRAVSRPDRIGREFKRRLGDPTPIMLGGAAYAVTALLATLLRDVVERVVETEGGPPERVVLTHPANWGPFRRELFDEVPPLAGLAAHPVAPRMVTEPEAAAAHYAASHQLVDGDVVAVYDLGGGTFDATVLRKLRDGIEILGTPEGVERLGGVDFDEAILSYVNYASGGALTDLDMSDQQTSVAMARLRQDCILAKEALSIDTETVIPVFLPHRHFDIHLTSTDFEDMIRAQVESTIGAFTRTLRSAQVEPDELTAVLLVGGSSRIPLVARMISAELDRPIVVDTHPKYAVALGAAELARVGSGEVTVAAGAPAVSYSLPAPAPTERNGSDGHGALRKAAAPDGSPHAGAATTLVQSAAPVVAAPLRPGRPPLDAPRPVVEGPPADAGAQIPAPRPAGAVGAALRPGRPPGPGGAGPGSSSHPPGAAASPAASGPAAAEPPLPPPPLRPPSGGGHRRRPLIAVAAVVAVLVLAGLVYAVTGGALGPAAGGATAQPAPVPPAGGPVVPGPQAPSEVQSVPIPTLGTSIPAGPTSGFVAVSPNGRLAYVANRAAGVVTVIDTAINRTTATIAIPAGPPQYLAFSPDGRRVYVSVFNEERTIAAVAVLDTTTNAVVATTPVRTRPYALAVTPDGSRVYVPNHDSGTVSVIDTASNAVSAEIDVAPNPHWIAFSADGTRAYAANHESNLITVLDPATDSVLAEVPVGTSPHSVAVNPARPLVANVNYDGGTVSMTDTDTREVVATVVVGKNPQAIAWSADGRYAYVVNVSDDTLSVISAETFAVTATIPTEDGPTSVAVLPNGRQAYVTNLNSGTLTVLDLAG</sequence>
<feature type="compositionally biased region" description="Pro residues" evidence="6">
    <location>
        <begin position="493"/>
        <end position="504"/>
    </location>
</feature>
<dbReference type="SUPFAM" id="SSF53067">
    <property type="entry name" value="Actin-like ATPase domain"/>
    <property type="match status" value="2"/>
</dbReference>
<dbReference type="EMBL" id="CP053564">
    <property type="protein sequence ID" value="QJY44901.1"/>
    <property type="molecule type" value="Genomic_DNA"/>
</dbReference>
<dbReference type="Proteomes" id="UP000505377">
    <property type="component" value="Chromosome"/>
</dbReference>
<dbReference type="Pfam" id="PF10282">
    <property type="entry name" value="Lactonase"/>
    <property type="match status" value="2"/>
</dbReference>
<accession>A0A6M6JEM5</accession>
<dbReference type="InterPro" id="IPR015943">
    <property type="entry name" value="WD40/YVTN_repeat-like_dom_sf"/>
</dbReference>
<feature type="region of interest" description="Disordered" evidence="6">
    <location>
        <begin position="420"/>
        <end position="510"/>
    </location>
</feature>
<dbReference type="KEGG" id="pbro:HOP40_02835"/>
<dbReference type="Pfam" id="PF00012">
    <property type="entry name" value="HSP70"/>
    <property type="match status" value="1"/>
</dbReference>
<dbReference type="AlphaFoldDB" id="A0A6M6JEM5"/>
<dbReference type="InterPro" id="IPR019405">
    <property type="entry name" value="Lactonase_7-beta_prop"/>
</dbReference>
<keyword evidence="5" id="KW-0143">Chaperone</keyword>
<feature type="compositionally biased region" description="Pro residues" evidence="6">
    <location>
        <begin position="551"/>
        <end position="565"/>
    </location>
</feature>
<reference evidence="7 8" key="1">
    <citation type="submission" date="2020-05" db="EMBL/GenBank/DDBJ databases">
        <authorList>
            <person name="Mo P."/>
        </authorList>
    </citation>
    <scope>NUCLEOTIDE SEQUENCE [LARGE SCALE GENOMIC DNA]</scope>
    <source>
        <strain evidence="7 8">Gen01</strain>
    </source>
</reference>